<feature type="signal peptide" evidence="3">
    <location>
        <begin position="1"/>
        <end position="19"/>
    </location>
</feature>
<dbReference type="InterPro" id="IPR003598">
    <property type="entry name" value="Ig_sub2"/>
</dbReference>
<dbReference type="AlphaFoldDB" id="A0A8T0AN28"/>
<gene>
    <name evidence="5" type="ORF">HF521_010370</name>
</gene>
<dbReference type="PANTHER" id="PTHR11481:SF64">
    <property type="entry name" value="FC RECEPTOR-LIKE PROTEIN 4"/>
    <property type="match status" value="1"/>
</dbReference>
<dbReference type="InterPro" id="IPR036179">
    <property type="entry name" value="Ig-like_dom_sf"/>
</dbReference>
<dbReference type="GO" id="GO:0004888">
    <property type="term" value="F:transmembrane signaling receptor activity"/>
    <property type="evidence" value="ECO:0007669"/>
    <property type="project" value="TreeGrafter"/>
</dbReference>
<dbReference type="SUPFAM" id="SSF48726">
    <property type="entry name" value="Immunoglobulin"/>
    <property type="match status" value="1"/>
</dbReference>
<dbReference type="SMART" id="SM00408">
    <property type="entry name" value="IGc2"/>
    <property type="match status" value="2"/>
</dbReference>
<dbReference type="PANTHER" id="PTHR11481">
    <property type="entry name" value="IMMUNOGLOBULIN FC RECEPTOR"/>
    <property type="match status" value="1"/>
</dbReference>
<evidence type="ECO:0000313" key="5">
    <source>
        <dbReference type="EMBL" id="KAF7692760.1"/>
    </source>
</evidence>
<dbReference type="GO" id="GO:0006955">
    <property type="term" value="P:immune response"/>
    <property type="evidence" value="ECO:0007669"/>
    <property type="project" value="TreeGrafter"/>
</dbReference>
<proteinExistence type="predicted"/>
<feature type="domain" description="Ig-like" evidence="4">
    <location>
        <begin position="27"/>
        <end position="94"/>
    </location>
</feature>
<keyword evidence="2" id="KW-1015">Disulfide bond</keyword>
<accession>A0A8T0AN28</accession>
<protein>
    <recommendedName>
        <fullName evidence="4">Ig-like domain-containing protein</fullName>
    </recommendedName>
</protein>
<evidence type="ECO:0000256" key="1">
    <source>
        <dbReference type="ARBA" id="ARBA00022729"/>
    </source>
</evidence>
<feature type="domain" description="Ig-like" evidence="4">
    <location>
        <begin position="104"/>
        <end position="203"/>
    </location>
</feature>
<comment type="caution">
    <text evidence="5">The sequence shown here is derived from an EMBL/GenBank/DDBJ whole genome shotgun (WGS) entry which is preliminary data.</text>
</comment>
<dbReference type="GO" id="GO:0007166">
    <property type="term" value="P:cell surface receptor signaling pathway"/>
    <property type="evidence" value="ECO:0007669"/>
    <property type="project" value="TreeGrafter"/>
</dbReference>
<organism evidence="5 6">
    <name type="scientific">Silurus meridionalis</name>
    <name type="common">Southern catfish</name>
    <name type="synonym">Silurus soldatovi meridionalis</name>
    <dbReference type="NCBI Taxonomy" id="175797"/>
    <lineage>
        <taxon>Eukaryota</taxon>
        <taxon>Metazoa</taxon>
        <taxon>Chordata</taxon>
        <taxon>Craniata</taxon>
        <taxon>Vertebrata</taxon>
        <taxon>Euteleostomi</taxon>
        <taxon>Actinopterygii</taxon>
        <taxon>Neopterygii</taxon>
        <taxon>Teleostei</taxon>
        <taxon>Ostariophysi</taxon>
        <taxon>Siluriformes</taxon>
        <taxon>Siluridae</taxon>
        <taxon>Silurus</taxon>
    </lineage>
</organism>
<name>A0A8T0AN28_SILME</name>
<dbReference type="EMBL" id="JABFDY010000020">
    <property type="protein sequence ID" value="KAF7692760.1"/>
    <property type="molecule type" value="Genomic_DNA"/>
</dbReference>
<reference evidence="5" key="1">
    <citation type="submission" date="2020-08" db="EMBL/GenBank/DDBJ databases">
        <title>Chromosome-level assembly of Southern catfish (Silurus meridionalis) provides insights into visual adaptation to the nocturnal and benthic lifestyles.</title>
        <authorList>
            <person name="Zhang Y."/>
            <person name="Wang D."/>
            <person name="Peng Z."/>
        </authorList>
    </citation>
    <scope>NUCLEOTIDE SEQUENCE</scope>
    <source>
        <strain evidence="5">SWU-2019-XX</strain>
        <tissue evidence="5">Muscle</tissue>
    </source>
</reference>
<dbReference type="InterPro" id="IPR013783">
    <property type="entry name" value="Ig-like_fold"/>
</dbReference>
<dbReference type="InterPro" id="IPR050488">
    <property type="entry name" value="Ig_Fc_receptor"/>
</dbReference>
<dbReference type="Gene3D" id="2.60.40.10">
    <property type="entry name" value="Immunoglobulins"/>
    <property type="match status" value="2"/>
</dbReference>
<evidence type="ECO:0000256" key="3">
    <source>
        <dbReference type="SAM" id="SignalP"/>
    </source>
</evidence>
<evidence type="ECO:0000313" key="6">
    <source>
        <dbReference type="Proteomes" id="UP000606274"/>
    </source>
</evidence>
<feature type="chain" id="PRO_5035712434" description="Ig-like domain-containing protein" evidence="3">
    <location>
        <begin position="20"/>
        <end position="276"/>
    </location>
</feature>
<dbReference type="InterPro" id="IPR007110">
    <property type="entry name" value="Ig-like_dom"/>
</dbReference>
<dbReference type="Proteomes" id="UP000606274">
    <property type="component" value="Unassembled WGS sequence"/>
</dbReference>
<dbReference type="SMART" id="SM00409">
    <property type="entry name" value="IG"/>
    <property type="match status" value="2"/>
</dbReference>
<dbReference type="Pfam" id="PF13895">
    <property type="entry name" value="Ig_2"/>
    <property type="match status" value="2"/>
</dbReference>
<dbReference type="GO" id="GO:0009897">
    <property type="term" value="C:external side of plasma membrane"/>
    <property type="evidence" value="ECO:0007669"/>
    <property type="project" value="TreeGrafter"/>
</dbReference>
<sequence length="276" mass="30975">MTFFHNVIVFLTLLSSVRLDEIDPTPPPVKAKATVSLGYHHFFSGQDVEMTCSVPDDPLASWTYEWFHEGKLEGSSEVYQLKKARVLQSGKYTCKGQKLITDWPYTVETIPSDPLNIDVDGGWAILQTSYEPLLIQETATLTCRVRDGAFLSDAIFYKGEVEIQRQKGSNLVLSSLTLEDKGMYKCTAMWLANQEYQSSQSLPSLLNVLDKLETPEMKFVSGRGVVKRGTKVSFNCITKVNAREADLNLEYFYLKDGERLGPASAQDTPQNLPIEP</sequence>
<keyword evidence="6" id="KW-1185">Reference proteome</keyword>
<dbReference type="InterPro" id="IPR003599">
    <property type="entry name" value="Ig_sub"/>
</dbReference>
<dbReference type="PROSITE" id="PS50835">
    <property type="entry name" value="IG_LIKE"/>
    <property type="match status" value="2"/>
</dbReference>
<evidence type="ECO:0000256" key="2">
    <source>
        <dbReference type="ARBA" id="ARBA00023157"/>
    </source>
</evidence>
<evidence type="ECO:0000259" key="4">
    <source>
        <dbReference type="PROSITE" id="PS50835"/>
    </source>
</evidence>
<keyword evidence="1 3" id="KW-0732">Signal</keyword>